<gene>
    <name evidence="1" type="primary">holC</name>
    <name evidence="1" type="ORF">GCM10007276_24980</name>
</gene>
<dbReference type="PANTHER" id="PTHR38767:SF1">
    <property type="entry name" value="DNA POLYMERASE III SUBUNIT CHI"/>
    <property type="match status" value="1"/>
</dbReference>
<dbReference type="GO" id="GO:0032298">
    <property type="term" value="P:positive regulation of DNA-templated DNA replication initiation"/>
    <property type="evidence" value="ECO:0007669"/>
    <property type="project" value="TreeGrafter"/>
</dbReference>
<evidence type="ECO:0000313" key="1">
    <source>
        <dbReference type="EMBL" id="GGE46819.1"/>
    </source>
</evidence>
<organism evidence="1 2">
    <name type="scientific">Agaricicola taiwanensis</name>
    <dbReference type="NCBI Taxonomy" id="591372"/>
    <lineage>
        <taxon>Bacteria</taxon>
        <taxon>Pseudomonadati</taxon>
        <taxon>Pseudomonadota</taxon>
        <taxon>Alphaproteobacteria</taxon>
        <taxon>Rhodobacterales</taxon>
        <taxon>Paracoccaceae</taxon>
        <taxon>Agaricicola</taxon>
    </lineage>
</organism>
<dbReference type="SUPFAM" id="SSF102400">
    <property type="entry name" value="DNA polymerase III chi subunit"/>
    <property type="match status" value="1"/>
</dbReference>
<dbReference type="Pfam" id="PF04364">
    <property type="entry name" value="DNA_pol3_chi"/>
    <property type="match status" value="1"/>
</dbReference>
<dbReference type="GO" id="GO:0003677">
    <property type="term" value="F:DNA binding"/>
    <property type="evidence" value="ECO:0007669"/>
    <property type="project" value="InterPro"/>
</dbReference>
<dbReference type="EMBL" id="BMCP01000002">
    <property type="protein sequence ID" value="GGE46819.1"/>
    <property type="molecule type" value="Genomic_DNA"/>
</dbReference>
<proteinExistence type="predicted"/>
<name>A0A8J3DWP6_9RHOB</name>
<dbReference type="GO" id="GO:0006260">
    <property type="term" value="P:DNA replication"/>
    <property type="evidence" value="ECO:0007669"/>
    <property type="project" value="InterPro"/>
</dbReference>
<comment type="caution">
    <text evidence="1">The sequence shown here is derived from an EMBL/GenBank/DDBJ whole genome shotgun (WGS) entry which is preliminary data.</text>
</comment>
<evidence type="ECO:0000313" key="2">
    <source>
        <dbReference type="Proteomes" id="UP000602745"/>
    </source>
</evidence>
<dbReference type="NCBIfam" id="NF004347">
    <property type="entry name" value="PRK05728.1-4"/>
    <property type="match status" value="1"/>
</dbReference>
<dbReference type="InterPro" id="IPR007459">
    <property type="entry name" value="DNA_pol3_chi"/>
</dbReference>
<protein>
    <submittedName>
        <fullName evidence="1">DNA polymerase III subunit chi</fullName>
    </submittedName>
</protein>
<dbReference type="AlphaFoldDB" id="A0A8J3DWP6"/>
<dbReference type="InterPro" id="IPR036768">
    <property type="entry name" value="PolIII_chi_sf"/>
</dbReference>
<reference evidence="1" key="2">
    <citation type="submission" date="2020-09" db="EMBL/GenBank/DDBJ databases">
        <authorList>
            <person name="Sun Q."/>
            <person name="Sedlacek I."/>
        </authorList>
    </citation>
    <scope>NUCLEOTIDE SEQUENCE</scope>
    <source>
        <strain evidence="1">CCM 7684</strain>
    </source>
</reference>
<keyword evidence="2" id="KW-1185">Reference proteome</keyword>
<sequence>MTEVFFYHLQRQPLERALPLLLSKCLERGWRVVVQAATDERIAALDDVLWTYRDDSFLPHGTARDGDPTDQPIFLTTGAENPNGAAVRALVEGAHPEAVDGYERVLILFDGADDEALATARAQWKILKEAGHSLAYWQQDDEGRWQKKA</sequence>
<reference evidence="1" key="1">
    <citation type="journal article" date="2014" name="Int. J. Syst. Evol. Microbiol.">
        <title>Complete genome sequence of Corynebacterium casei LMG S-19264T (=DSM 44701T), isolated from a smear-ripened cheese.</title>
        <authorList>
            <consortium name="US DOE Joint Genome Institute (JGI-PGF)"/>
            <person name="Walter F."/>
            <person name="Albersmeier A."/>
            <person name="Kalinowski J."/>
            <person name="Ruckert C."/>
        </authorList>
    </citation>
    <scope>NUCLEOTIDE SEQUENCE</scope>
    <source>
        <strain evidence="1">CCM 7684</strain>
    </source>
</reference>
<dbReference type="Proteomes" id="UP000602745">
    <property type="component" value="Unassembled WGS sequence"/>
</dbReference>
<dbReference type="PANTHER" id="PTHR38767">
    <property type="entry name" value="DNA POLYMERASE III SUBUNIT CHI"/>
    <property type="match status" value="1"/>
</dbReference>
<accession>A0A8J3DWP6</accession>
<dbReference type="Gene3D" id="3.40.50.10110">
    <property type="entry name" value="DNA polymerase III subunit chi"/>
    <property type="match status" value="1"/>
</dbReference>
<dbReference type="RefSeq" id="WP_188410040.1">
    <property type="nucleotide sequence ID" value="NZ_BMCP01000002.1"/>
</dbReference>
<dbReference type="GO" id="GO:0003887">
    <property type="term" value="F:DNA-directed DNA polymerase activity"/>
    <property type="evidence" value="ECO:0007669"/>
    <property type="project" value="InterPro"/>
</dbReference>